<evidence type="ECO:0000313" key="6">
    <source>
        <dbReference type="EMBL" id="PNP60181.1"/>
    </source>
</evidence>
<accession>A0A2K0UQY1</accession>
<dbReference type="EMBL" id="MTYI01000004">
    <property type="protein sequence ID" value="PNP60181.1"/>
    <property type="molecule type" value="Genomic_DNA"/>
</dbReference>
<dbReference type="Gene3D" id="3.40.50.720">
    <property type="entry name" value="NAD(P)-binding Rossmann-like Domain"/>
    <property type="match status" value="1"/>
</dbReference>
<dbReference type="PROSITE" id="PS00061">
    <property type="entry name" value="ADH_SHORT"/>
    <property type="match status" value="1"/>
</dbReference>
<dbReference type="InterPro" id="IPR057326">
    <property type="entry name" value="KR_dom"/>
</dbReference>
<proteinExistence type="inferred from homology"/>
<evidence type="ECO:0000256" key="2">
    <source>
        <dbReference type="ARBA" id="ARBA00022857"/>
    </source>
</evidence>
<evidence type="ECO:0000256" key="3">
    <source>
        <dbReference type="ARBA" id="ARBA00023002"/>
    </source>
</evidence>
<dbReference type="Pfam" id="PF00106">
    <property type="entry name" value="adh_short"/>
    <property type="match status" value="1"/>
</dbReference>
<comment type="caution">
    <text evidence="6">The sequence shown here is derived from an EMBL/GenBank/DDBJ whole genome shotgun (WGS) entry which is preliminary data.</text>
</comment>
<dbReference type="FunFam" id="3.40.50.720:FF:000374">
    <property type="entry name" value="3-oxoacyl-(Acyl-carrier-protein) reductase"/>
    <property type="match status" value="1"/>
</dbReference>
<evidence type="ECO:0000313" key="7">
    <source>
        <dbReference type="Proteomes" id="UP000236290"/>
    </source>
</evidence>
<dbReference type="InterPro" id="IPR020904">
    <property type="entry name" value="Sc_DH/Rdtase_CS"/>
</dbReference>
<dbReference type="PRINTS" id="PR00080">
    <property type="entry name" value="SDRFAMILY"/>
</dbReference>
<dbReference type="InterPro" id="IPR002347">
    <property type="entry name" value="SDR_fam"/>
</dbReference>
<comment type="similarity">
    <text evidence="1">Belongs to the short-chain dehydrogenases/reductases (SDR) family.</text>
</comment>
<dbReference type="SMART" id="SM00822">
    <property type="entry name" value="PKS_KR"/>
    <property type="match status" value="1"/>
</dbReference>
<dbReference type="Proteomes" id="UP000236290">
    <property type="component" value="Unassembled WGS sequence"/>
</dbReference>
<gene>
    <name evidence="6" type="ORF">THARTR1_00205</name>
</gene>
<keyword evidence="2" id="KW-0521">NADP</keyword>
<reference evidence="6 7" key="1">
    <citation type="submission" date="2017-02" db="EMBL/GenBank/DDBJ databases">
        <title>Genomes of Trichoderma spp. with biocontrol activity.</title>
        <authorList>
            <person name="Gardiner D."/>
            <person name="Kazan K."/>
            <person name="Vos C."/>
            <person name="Harvey P."/>
        </authorList>
    </citation>
    <scope>NUCLEOTIDE SEQUENCE [LARGE SCALE GENOMIC DNA]</scope>
    <source>
        <strain evidence="6 7">Tr1</strain>
    </source>
</reference>
<feature type="domain" description="Ketoreductase" evidence="5">
    <location>
        <begin position="39"/>
        <end position="241"/>
    </location>
</feature>
<dbReference type="AlphaFoldDB" id="A0A2K0UQY1"/>
<protein>
    <recommendedName>
        <fullName evidence="5">Ketoreductase domain-containing protein</fullName>
    </recommendedName>
</protein>
<keyword evidence="3" id="KW-0560">Oxidoreductase</keyword>
<name>A0A2K0UQY1_TRIHA</name>
<dbReference type="SUPFAM" id="SSF51735">
    <property type="entry name" value="NAD(P)-binding Rossmann-fold domains"/>
    <property type="match status" value="1"/>
</dbReference>
<evidence type="ECO:0000259" key="5">
    <source>
        <dbReference type="SMART" id="SM00822"/>
    </source>
</evidence>
<dbReference type="CDD" id="cd05233">
    <property type="entry name" value="SDR_c"/>
    <property type="match status" value="1"/>
</dbReference>
<dbReference type="InterPro" id="IPR022085">
    <property type="entry name" value="OpdG"/>
</dbReference>
<dbReference type="GO" id="GO:0016491">
    <property type="term" value="F:oxidoreductase activity"/>
    <property type="evidence" value="ECO:0007669"/>
    <property type="project" value="UniProtKB-KW"/>
</dbReference>
<dbReference type="OrthoDB" id="47007at2759"/>
<dbReference type="PANTHER" id="PTHR38797">
    <property type="entry name" value="NUCLEAR PORE COMPLEX PROTEIN NUP85-RELATED"/>
    <property type="match status" value="1"/>
</dbReference>
<evidence type="ECO:0000256" key="4">
    <source>
        <dbReference type="SAM" id="MobiDB-lite"/>
    </source>
</evidence>
<dbReference type="Pfam" id="PF12311">
    <property type="entry name" value="DUF3632"/>
    <property type="match status" value="1"/>
</dbReference>
<dbReference type="PANTHER" id="PTHR38797:SF4">
    <property type="entry name" value="NUCLEAR PORE COMPLEX PROTEIN NUP85"/>
    <property type="match status" value="1"/>
</dbReference>
<dbReference type="InterPro" id="IPR036291">
    <property type="entry name" value="NAD(P)-bd_dom_sf"/>
</dbReference>
<feature type="region of interest" description="Disordered" evidence="4">
    <location>
        <begin position="338"/>
        <end position="357"/>
    </location>
</feature>
<evidence type="ECO:0000256" key="1">
    <source>
        <dbReference type="ARBA" id="ARBA00006484"/>
    </source>
</evidence>
<feature type="compositionally biased region" description="Polar residues" evidence="4">
    <location>
        <begin position="338"/>
        <end position="347"/>
    </location>
</feature>
<dbReference type="PRINTS" id="PR00081">
    <property type="entry name" value="GDHRDH"/>
</dbReference>
<dbReference type="InterPro" id="IPR053204">
    <property type="entry name" value="Oxopyrrolidines_Biosynth-assoc"/>
</dbReference>
<organism evidence="6 7">
    <name type="scientific">Trichoderma harzianum</name>
    <name type="common">Hypocrea lixii</name>
    <dbReference type="NCBI Taxonomy" id="5544"/>
    <lineage>
        <taxon>Eukaryota</taxon>
        <taxon>Fungi</taxon>
        <taxon>Dikarya</taxon>
        <taxon>Ascomycota</taxon>
        <taxon>Pezizomycotina</taxon>
        <taxon>Sordariomycetes</taxon>
        <taxon>Hypocreomycetidae</taxon>
        <taxon>Hypocreales</taxon>
        <taxon>Hypocreaceae</taxon>
        <taxon>Trichoderma</taxon>
    </lineage>
</organism>
<sequence>MARPYEGKLAIVTGASRGWFPPSTHVAYTWALDYVMSFHHHLLIHDTIGIGAATARRLAAKGSNVLITFTSDSSKEMTRQLVEELTSKHKIHSQSVQTDLAQASTAAPVIVEAARTLFHSYKPDGKFQIDMLINNAGVSSNQFMNDPEKGPIVEAEFTRVYAVNVLAPLLLTQAVAPHLPTDRSGRIVNVSSVSASIGYLGQSVYAGSKGALEVMTRSWARELGERATVNSINPGPAWGDMYAEAGPTFWKRNQPYVDAAPLMAYDGEAEVLRQAGDEADKFDRLVRESMGGRRPGFVDEIAGTIDMLCTAESGWTTGSVRLIPQTLPLHSNSHLHQLTSDSNSSYSHPRKPPTANMATSSLDFRLVVTGYDFTPETQSQLADLLDAAINGSASAQATADGIDKLCPRNEDAGGFLWSLWSLLADVAKRTPLDDPRLQSLVEMLKALHAKQSGSVEIWGSQHELWADMPLFGAAMREEWNGSPEFDNKPDQATIIADWISINSFAARLLGASVKDWINFALWELRDGLEEPLSTDEARDTHLITASEWFTQAGQVLYHETKKSVELDSHATQSLRPGSLIEGTESGFNEERWSFWKQRLEELSADASAEAKKRVEKALEVIKGLEA</sequence>